<feature type="domain" description="Tripartite ATP-independent periplasmic transporters DctQ component" evidence="10">
    <location>
        <begin position="29"/>
        <end position="162"/>
    </location>
</feature>
<dbReference type="Pfam" id="PF04290">
    <property type="entry name" value="DctQ"/>
    <property type="match status" value="1"/>
</dbReference>
<dbReference type="PANTHER" id="PTHR35011">
    <property type="entry name" value="2,3-DIKETO-L-GULONATE TRAP TRANSPORTER SMALL PERMEASE PROTEIN YIAM"/>
    <property type="match status" value="1"/>
</dbReference>
<dbReference type="OrthoDB" id="9795655at2"/>
<evidence type="ECO:0000256" key="6">
    <source>
        <dbReference type="ARBA" id="ARBA00022989"/>
    </source>
</evidence>
<feature type="transmembrane region" description="Helical" evidence="9">
    <location>
        <begin position="95"/>
        <end position="117"/>
    </location>
</feature>
<dbReference type="GO" id="GO:0005886">
    <property type="term" value="C:plasma membrane"/>
    <property type="evidence" value="ECO:0007669"/>
    <property type="project" value="UniProtKB-SubCell"/>
</dbReference>
<comment type="subcellular location">
    <subcellularLocation>
        <location evidence="1 9">Cell inner membrane</location>
        <topology evidence="1 9">Multi-pass membrane protein</topology>
    </subcellularLocation>
</comment>
<keyword evidence="3" id="KW-1003">Cell membrane</keyword>
<evidence type="ECO:0000256" key="8">
    <source>
        <dbReference type="ARBA" id="ARBA00038436"/>
    </source>
</evidence>
<comment type="function">
    <text evidence="9">Part of the tripartite ATP-independent periplasmic (TRAP) transport system.</text>
</comment>
<evidence type="ECO:0000256" key="2">
    <source>
        <dbReference type="ARBA" id="ARBA00022448"/>
    </source>
</evidence>
<name>A0A2I6SAQ7_9RHOO</name>
<comment type="subunit">
    <text evidence="9">The complex comprises the extracytoplasmic solute receptor protein and the two transmembrane proteins.</text>
</comment>
<organism evidence="11 12">
    <name type="scientific">Pseudazoarcus pumilus</name>
    <dbReference type="NCBI Taxonomy" id="2067960"/>
    <lineage>
        <taxon>Bacteria</taxon>
        <taxon>Pseudomonadati</taxon>
        <taxon>Pseudomonadota</taxon>
        <taxon>Betaproteobacteria</taxon>
        <taxon>Rhodocyclales</taxon>
        <taxon>Zoogloeaceae</taxon>
        <taxon>Pseudazoarcus</taxon>
    </lineage>
</organism>
<keyword evidence="6 9" id="KW-1133">Transmembrane helix</keyword>
<evidence type="ECO:0000256" key="7">
    <source>
        <dbReference type="ARBA" id="ARBA00023136"/>
    </source>
</evidence>
<evidence type="ECO:0000256" key="3">
    <source>
        <dbReference type="ARBA" id="ARBA00022475"/>
    </source>
</evidence>
<dbReference type="AlphaFoldDB" id="A0A2I6SAQ7"/>
<keyword evidence="4 9" id="KW-0997">Cell inner membrane</keyword>
<sequence length="177" mass="20015">MKTLDKAADALEAFIEWTGRFTSWIILALVLLIAIQVLLRYTISLGAVWAQELEWHLLAVISLWGLSYTQKADAHVRVDIVYEKFSERTRQWIEAFSAIFIMAPMCFYFAWLSVRFVVQAYTTGEISPDPGGLTHRWILKTFLISGFALLGIQCVAHALRNIALILNGGKGDQHADE</sequence>
<evidence type="ECO:0000313" key="11">
    <source>
        <dbReference type="EMBL" id="AUN96348.1"/>
    </source>
</evidence>
<evidence type="ECO:0000256" key="4">
    <source>
        <dbReference type="ARBA" id="ARBA00022519"/>
    </source>
</evidence>
<dbReference type="PANTHER" id="PTHR35011:SF4">
    <property type="entry name" value="SLL1102 PROTEIN"/>
    <property type="match status" value="1"/>
</dbReference>
<proteinExistence type="inferred from homology"/>
<keyword evidence="7 9" id="KW-0472">Membrane</keyword>
<keyword evidence="5 9" id="KW-0812">Transmembrane</keyword>
<evidence type="ECO:0000256" key="1">
    <source>
        <dbReference type="ARBA" id="ARBA00004429"/>
    </source>
</evidence>
<keyword evidence="12" id="KW-1185">Reference proteome</keyword>
<dbReference type="InterPro" id="IPR007387">
    <property type="entry name" value="TRAP_DctQ"/>
</dbReference>
<evidence type="ECO:0000256" key="5">
    <source>
        <dbReference type="ARBA" id="ARBA00022692"/>
    </source>
</evidence>
<evidence type="ECO:0000256" key="9">
    <source>
        <dbReference type="RuleBase" id="RU369079"/>
    </source>
</evidence>
<dbReference type="GO" id="GO:0022857">
    <property type="term" value="F:transmembrane transporter activity"/>
    <property type="evidence" value="ECO:0007669"/>
    <property type="project" value="UniProtKB-UniRule"/>
</dbReference>
<gene>
    <name evidence="11" type="ORF">C0099_05045</name>
</gene>
<protein>
    <recommendedName>
        <fullName evidence="9">TRAP transporter small permease protein</fullName>
    </recommendedName>
</protein>
<comment type="similarity">
    <text evidence="8 9">Belongs to the TRAP transporter small permease family.</text>
</comment>
<accession>A0A2I6SAQ7</accession>
<feature type="transmembrane region" description="Helical" evidence="9">
    <location>
        <begin position="21"/>
        <end position="43"/>
    </location>
</feature>
<keyword evidence="2 9" id="KW-0813">Transport</keyword>
<feature type="transmembrane region" description="Helical" evidence="9">
    <location>
        <begin position="137"/>
        <end position="159"/>
    </location>
</feature>
<comment type="caution">
    <text evidence="9">Lacks conserved residue(s) required for the propagation of feature annotation.</text>
</comment>
<evidence type="ECO:0000313" key="12">
    <source>
        <dbReference type="Proteomes" id="UP000242205"/>
    </source>
</evidence>
<dbReference type="InterPro" id="IPR055348">
    <property type="entry name" value="DctQ"/>
</dbReference>
<evidence type="ECO:0000259" key="10">
    <source>
        <dbReference type="Pfam" id="PF04290"/>
    </source>
</evidence>
<reference evidence="11 12" key="1">
    <citation type="submission" date="2018-01" db="EMBL/GenBank/DDBJ databases">
        <authorList>
            <person name="Fu G.-Y."/>
        </authorList>
    </citation>
    <scope>NUCLEOTIDE SEQUENCE [LARGE SCALE GENOMIC DNA]</scope>
    <source>
        <strain evidence="11 12">SY39</strain>
    </source>
</reference>
<dbReference type="RefSeq" id="WP_102248387.1">
    <property type="nucleotide sequence ID" value="NZ_CP025682.1"/>
</dbReference>
<dbReference type="Proteomes" id="UP000242205">
    <property type="component" value="Chromosome"/>
</dbReference>
<dbReference type="EMBL" id="CP025682">
    <property type="protein sequence ID" value="AUN96348.1"/>
    <property type="molecule type" value="Genomic_DNA"/>
</dbReference>
<dbReference type="KEGG" id="atw:C0099_05045"/>